<feature type="compositionally biased region" description="Basic and acidic residues" evidence="8">
    <location>
        <begin position="183"/>
        <end position="196"/>
    </location>
</feature>
<accession>A0A813P7S9</accession>
<feature type="domain" description="Inner centromere protein ARK-binding" evidence="9">
    <location>
        <begin position="637"/>
        <end position="695"/>
    </location>
</feature>
<evidence type="ECO:0000259" key="9">
    <source>
        <dbReference type="Pfam" id="PF03941"/>
    </source>
</evidence>
<feature type="region of interest" description="Disordered" evidence="8">
    <location>
        <begin position="183"/>
        <end position="219"/>
    </location>
</feature>
<dbReference type="PANTHER" id="PTHR13142">
    <property type="entry name" value="INNER CENTROMERE PROTEIN"/>
    <property type="match status" value="1"/>
</dbReference>
<feature type="region of interest" description="Disordered" evidence="8">
    <location>
        <begin position="608"/>
        <end position="654"/>
    </location>
</feature>
<dbReference type="GO" id="GO:0030496">
    <property type="term" value="C:midbody"/>
    <property type="evidence" value="ECO:0007669"/>
    <property type="project" value="TreeGrafter"/>
</dbReference>
<protein>
    <recommendedName>
        <fullName evidence="9">Inner centromere protein ARK-binding domain-containing protein</fullName>
    </recommendedName>
</protein>
<organism evidence="10 11">
    <name type="scientific">Brachionus calyciflorus</name>
    <dbReference type="NCBI Taxonomy" id="104777"/>
    <lineage>
        <taxon>Eukaryota</taxon>
        <taxon>Metazoa</taxon>
        <taxon>Spiralia</taxon>
        <taxon>Gnathifera</taxon>
        <taxon>Rotifera</taxon>
        <taxon>Eurotatoria</taxon>
        <taxon>Monogononta</taxon>
        <taxon>Pseudotrocha</taxon>
        <taxon>Ploima</taxon>
        <taxon>Brachionidae</taxon>
        <taxon>Brachionus</taxon>
    </lineage>
</organism>
<comment type="similarity">
    <text evidence="3">Belongs to the INCENP family.</text>
</comment>
<evidence type="ECO:0000256" key="5">
    <source>
        <dbReference type="ARBA" id="ARBA00022829"/>
    </source>
</evidence>
<feature type="compositionally biased region" description="Basic residues" evidence="8">
    <location>
        <begin position="197"/>
        <end position="214"/>
    </location>
</feature>
<keyword evidence="5" id="KW-0159">Chromosome partition</keyword>
<dbReference type="EMBL" id="CAJNOC010000349">
    <property type="protein sequence ID" value="CAF0748831.1"/>
    <property type="molecule type" value="Genomic_DNA"/>
</dbReference>
<reference evidence="10" key="1">
    <citation type="submission" date="2021-02" db="EMBL/GenBank/DDBJ databases">
        <authorList>
            <person name="Nowell W R."/>
        </authorList>
    </citation>
    <scope>NUCLEOTIDE SEQUENCE</scope>
    <source>
        <strain evidence="10">Ploen Becks lab</strain>
    </source>
</reference>
<keyword evidence="4" id="KW-0963">Cytoplasm</keyword>
<evidence type="ECO:0000256" key="1">
    <source>
        <dbReference type="ARBA" id="ARBA00004123"/>
    </source>
</evidence>
<dbReference type="GO" id="GO:0051257">
    <property type="term" value="P:meiotic spindle midzone assembly"/>
    <property type="evidence" value="ECO:0007669"/>
    <property type="project" value="TreeGrafter"/>
</dbReference>
<keyword evidence="6" id="KW-0206">Cytoskeleton</keyword>
<evidence type="ECO:0000256" key="7">
    <source>
        <dbReference type="ARBA" id="ARBA00023242"/>
    </source>
</evidence>
<evidence type="ECO:0000313" key="11">
    <source>
        <dbReference type="Proteomes" id="UP000663879"/>
    </source>
</evidence>
<dbReference type="PANTHER" id="PTHR13142:SF1">
    <property type="entry name" value="INNER CENTROMERE PROTEIN"/>
    <property type="match status" value="1"/>
</dbReference>
<keyword evidence="7" id="KW-0539">Nucleus</keyword>
<evidence type="ECO:0000256" key="6">
    <source>
        <dbReference type="ARBA" id="ARBA00023212"/>
    </source>
</evidence>
<dbReference type="InterPro" id="IPR005635">
    <property type="entry name" value="Inner_centromere_prot_ARK-bd"/>
</dbReference>
<dbReference type="AlphaFoldDB" id="A0A813P7S9"/>
<dbReference type="Proteomes" id="UP000663879">
    <property type="component" value="Unassembled WGS sequence"/>
</dbReference>
<feature type="compositionally biased region" description="Polar residues" evidence="8">
    <location>
        <begin position="608"/>
        <end position="627"/>
    </location>
</feature>
<name>A0A813P7S9_9BILA</name>
<evidence type="ECO:0000313" key="10">
    <source>
        <dbReference type="EMBL" id="CAF0748831.1"/>
    </source>
</evidence>
<dbReference type="GO" id="GO:0051310">
    <property type="term" value="P:metaphase chromosome alignment"/>
    <property type="evidence" value="ECO:0007669"/>
    <property type="project" value="TreeGrafter"/>
</dbReference>
<sequence length="733" mass="83110">MAFINLLKSTSCIGACTTRDSFNSLHDSIGNTEEKVNFINSYIESISEASDFSGYKNIIEKFKQLVSKTNLSKYIQNEELLFTQNLLDRRVTLTSKPKSEKKKIDKEKERKSKKRSAQVAEISVIYEENEQAEKSSDPDLNLQNQIKKILKEKQSKLLQRQEAVVSDCDKINLLSTSKKIRLSEEADEKKSSENLRKSRKKSNSKIKKIKKSTLHPKTPVNKEETVSFIEQIEKLDKAKGLANSKNLKTSFKFTPTNKTICISKIPANTTVKKANTILSTSHQLNPKIENSKTPVKLAKTNSNRIAILDRPKNKVKELIEQFGDKVKRAASKITKNSKKFSPIRSSIGARKAKLSLAKKEIKRKSIKNVAHFVKEVAKEINKTTGSLSVNNSVMNISTQSQKLTSAVKRNPLIVNHKIVTNNLRVVDKAKINNNNLSKTPGRPKGIVNQATFKISKPSQSEKKINPEDLRYDSSRCKQLLEANKKKVADEKLRRLGSTSTISTISSFDTSNASLLSLKHELNSFKTVNTTFDSISKVEQKSLIQKNTTFCVKQTFSVKQTQAQIKPQVINHNQKAKNESFKKLNNDPSKTIKNIKMIKHTVNNATIVVSKQGSQNRSNSVDSKQNIYSRHDDYDVDDLRSGDETDDEDEPSKPIPEWAKMENIQARVQAQSRNMVNFTKLFKASTNDDINLDQIFKIKKKKFYQRSSSAEWRSPTVWRTNGLNGDESFRRLHV</sequence>
<dbReference type="Pfam" id="PF03941">
    <property type="entry name" value="INCENP_ARK-bind"/>
    <property type="match status" value="1"/>
</dbReference>
<dbReference type="GO" id="GO:1990385">
    <property type="term" value="C:meiotic spindle midzone"/>
    <property type="evidence" value="ECO:0007669"/>
    <property type="project" value="TreeGrafter"/>
</dbReference>
<evidence type="ECO:0000256" key="4">
    <source>
        <dbReference type="ARBA" id="ARBA00022490"/>
    </source>
</evidence>
<comment type="subcellular location">
    <subcellularLocation>
        <location evidence="2">Cytoplasm</location>
        <location evidence="2">Cytoskeleton</location>
        <location evidence="2">Spindle</location>
    </subcellularLocation>
    <subcellularLocation>
        <location evidence="1">Nucleus</location>
    </subcellularLocation>
</comment>
<dbReference type="GO" id="GO:0000776">
    <property type="term" value="C:kinetochore"/>
    <property type="evidence" value="ECO:0007669"/>
    <property type="project" value="TreeGrafter"/>
</dbReference>
<keyword evidence="11" id="KW-1185">Reference proteome</keyword>
<gene>
    <name evidence="10" type="ORF">OXX778_LOCUS3800</name>
</gene>
<dbReference type="GO" id="GO:0005634">
    <property type="term" value="C:nucleus"/>
    <property type="evidence" value="ECO:0007669"/>
    <property type="project" value="UniProtKB-SubCell"/>
</dbReference>
<evidence type="ECO:0000256" key="2">
    <source>
        <dbReference type="ARBA" id="ARBA00004186"/>
    </source>
</evidence>
<dbReference type="OrthoDB" id="6123at2759"/>
<comment type="caution">
    <text evidence="10">The sequence shown here is derived from an EMBL/GenBank/DDBJ whole genome shotgun (WGS) entry which is preliminary data.</text>
</comment>
<evidence type="ECO:0000256" key="8">
    <source>
        <dbReference type="SAM" id="MobiDB-lite"/>
    </source>
</evidence>
<feature type="compositionally biased region" description="Basic and acidic residues" evidence="8">
    <location>
        <begin position="628"/>
        <end position="642"/>
    </location>
</feature>
<dbReference type="GO" id="GO:0032133">
    <property type="term" value="C:chromosome passenger complex"/>
    <property type="evidence" value="ECO:0007669"/>
    <property type="project" value="TreeGrafter"/>
</dbReference>
<dbReference type="GO" id="GO:0000281">
    <property type="term" value="P:mitotic cytokinesis"/>
    <property type="evidence" value="ECO:0007669"/>
    <property type="project" value="TreeGrafter"/>
</dbReference>
<proteinExistence type="inferred from homology"/>
<evidence type="ECO:0000256" key="3">
    <source>
        <dbReference type="ARBA" id="ARBA00010042"/>
    </source>
</evidence>